<evidence type="ECO:0000313" key="2">
    <source>
        <dbReference type="EMBL" id="KAH8982214.1"/>
    </source>
</evidence>
<gene>
    <name evidence="2" type="ORF">EDB92DRAFT_1819949</name>
</gene>
<keyword evidence="3" id="KW-1185">Reference proteome</keyword>
<evidence type="ECO:0000313" key="3">
    <source>
        <dbReference type="Proteomes" id="UP001201163"/>
    </source>
</evidence>
<dbReference type="EMBL" id="JAKELL010000103">
    <property type="protein sequence ID" value="KAH8982214.1"/>
    <property type="molecule type" value="Genomic_DNA"/>
</dbReference>
<protein>
    <submittedName>
        <fullName evidence="2">Uncharacterized protein</fullName>
    </submittedName>
</protein>
<feature type="region of interest" description="Disordered" evidence="1">
    <location>
        <begin position="194"/>
        <end position="216"/>
    </location>
</feature>
<organism evidence="2 3">
    <name type="scientific">Lactarius akahatsu</name>
    <dbReference type="NCBI Taxonomy" id="416441"/>
    <lineage>
        <taxon>Eukaryota</taxon>
        <taxon>Fungi</taxon>
        <taxon>Dikarya</taxon>
        <taxon>Basidiomycota</taxon>
        <taxon>Agaricomycotina</taxon>
        <taxon>Agaricomycetes</taxon>
        <taxon>Russulales</taxon>
        <taxon>Russulaceae</taxon>
        <taxon>Lactarius</taxon>
    </lineage>
</organism>
<name>A0AAD4L8S9_9AGAM</name>
<feature type="region of interest" description="Disordered" evidence="1">
    <location>
        <begin position="130"/>
        <end position="167"/>
    </location>
</feature>
<proteinExistence type="predicted"/>
<sequence>MTPVNLPPAGRHSPMLTPAALVSPHPRFISALDPGTAAEGEGSTHHVTSSGKDNDALDPSAIRKNIMTAPDLSPRSPSSSSVTSVAIAGPSRSSQAPDAEYTGYHPPHPLHGQHDIISLQELESGWIEGGCKNGAQFSHKPGPQPHKSSPSSAGTEAPHTQGGTRFSPLPQYLHLAARGPVAATSTWNLARQHYDTDATTPTQRGDASTPPRHRGGPAPCHYDTHGSEASSEVQRVCGFKVLFQPYGASIPWNVNRLFAIYNPLRVRTVGPHFH</sequence>
<feature type="compositionally biased region" description="Low complexity" evidence="1">
    <location>
        <begin position="73"/>
        <end position="85"/>
    </location>
</feature>
<comment type="caution">
    <text evidence="2">The sequence shown here is derived from an EMBL/GenBank/DDBJ whole genome shotgun (WGS) entry which is preliminary data.</text>
</comment>
<accession>A0AAD4L8S9</accession>
<dbReference type="AlphaFoldDB" id="A0AAD4L8S9"/>
<evidence type="ECO:0000256" key="1">
    <source>
        <dbReference type="SAM" id="MobiDB-lite"/>
    </source>
</evidence>
<feature type="region of interest" description="Disordered" evidence="1">
    <location>
        <begin position="27"/>
        <end position="112"/>
    </location>
</feature>
<reference evidence="2" key="1">
    <citation type="submission" date="2022-01" db="EMBL/GenBank/DDBJ databases">
        <title>Comparative genomics reveals a dynamic genome evolution in the ectomycorrhizal milk-cap (Lactarius) mushrooms.</title>
        <authorList>
            <consortium name="DOE Joint Genome Institute"/>
            <person name="Lebreton A."/>
            <person name="Tang N."/>
            <person name="Kuo A."/>
            <person name="LaButti K."/>
            <person name="Drula E."/>
            <person name="Barry K."/>
            <person name="Clum A."/>
            <person name="Lipzen A."/>
            <person name="Mousain D."/>
            <person name="Ng V."/>
            <person name="Wang R."/>
            <person name="Wang X."/>
            <person name="Dai Y."/>
            <person name="Henrissat B."/>
            <person name="Grigoriev I.V."/>
            <person name="Guerin-Laguette A."/>
            <person name="Yu F."/>
            <person name="Martin F.M."/>
        </authorList>
    </citation>
    <scope>NUCLEOTIDE SEQUENCE</scope>
    <source>
        <strain evidence="2">QP</strain>
    </source>
</reference>
<dbReference type="Proteomes" id="UP001201163">
    <property type="component" value="Unassembled WGS sequence"/>
</dbReference>
<feature type="compositionally biased region" description="Polar residues" evidence="1">
    <location>
        <begin position="197"/>
        <end position="206"/>
    </location>
</feature>